<organism evidence="12 13">
    <name type="scientific">Trichoglossum hirsutum</name>
    <dbReference type="NCBI Taxonomy" id="265104"/>
    <lineage>
        <taxon>Eukaryota</taxon>
        <taxon>Fungi</taxon>
        <taxon>Dikarya</taxon>
        <taxon>Ascomycota</taxon>
        <taxon>Pezizomycotina</taxon>
        <taxon>Geoglossomycetes</taxon>
        <taxon>Geoglossales</taxon>
        <taxon>Geoglossaceae</taxon>
        <taxon>Trichoglossum</taxon>
    </lineage>
</organism>
<comment type="subcellular location">
    <subcellularLocation>
        <location evidence="1">Mitochondrion</location>
    </subcellularLocation>
</comment>
<evidence type="ECO:0000256" key="6">
    <source>
        <dbReference type="ARBA" id="ARBA00024034"/>
    </source>
</evidence>
<accession>A0A9P8LG06</accession>
<dbReference type="SMART" id="SM00358">
    <property type="entry name" value="DSRM"/>
    <property type="match status" value="1"/>
</dbReference>
<dbReference type="Gene3D" id="3.30.160.20">
    <property type="match status" value="1"/>
</dbReference>
<dbReference type="PANTHER" id="PTHR11207:SF32">
    <property type="entry name" value="LARGE RIBOSOMAL SUBUNIT PROTEIN ML44"/>
    <property type="match status" value="1"/>
</dbReference>
<dbReference type="GO" id="GO:0003725">
    <property type="term" value="F:double-stranded RNA binding"/>
    <property type="evidence" value="ECO:0007669"/>
    <property type="project" value="InterPro"/>
</dbReference>
<evidence type="ECO:0000256" key="8">
    <source>
        <dbReference type="PROSITE-ProRule" id="PRU00266"/>
    </source>
</evidence>
<dbReference type="AlphaFoldDB" id="A0A9P8LG06"/>
<dbReference type="SUPFAM" id="SSF69065">
    <property type="entry name" value="RNase III domain-like"/>
    <property type="match status" value="1"/>
</dbReference>
<dbReference type="SMART" id="SM00535">
    <property type="entry name" value="RIBOc"/>
    <property type="match status" value="1"/>
</dbReference>
<dbReference type="InterPro" id="IPR036389">
    <property type="entry name" value="RNase_III_sf"/>
</dbReference>
<evidence type="ECO:0000256" key="5">
    <source>
        <dbReference type="ARBA" id="ARBA00023274"/>
    </source>
</evidence>
<evidence type="ECO:0000256" key="2">
    <source>
        <dbReference type="ARBA" id="ARBA00022884"/>
    </source>
</evidence>
<dbReference type="PROSITE" id="PS50142">
    <property type="entry name" value="RNASE_3_2"/>
    <property type="match status" value="1"/>
</dbReference>
<evidence type="ECO:0000259" key="11">
    <source>
        <dbReference type="PROSITE" id="PS50142"/>
    </source>
</evidence>
<dbReference type="GO" id="GO:0006396">
    <property type="term" value="P:RNA processing"/>
    <property type="evidence" value="ECO:0007669"/>
    <property type="project" value="InterPro"/>
</dbReference>
<dbReference type="GO" id="GO:0004525">
    <property type="term" value="F:ribonuclease III activity"/>
    <property type="evidence" value="ECO:0007669"/>
    <property type="project" value="InterPro"/>
</dbReference>
<dbReference type="Proteomes" id="UP000750711">
    <property type="component" value="Unassembled WGS sequence"/>
</dbReference>
<dbReference type="CDD" id="cd19873">
    <property type="entry name" value="DSRM_MRPL3_like"/>
    <property type="match status" value="1"/>
</dbReference>
<sequence>MKRIRLERWSGQFLPAARPSCLHFRCPNVRRQSTVSSINPEIHYEDGPPSFLSQPKAPLVSFPPNSPDPERALSSPKLAALHARLQLPSKLPLQTLARTLVHKSADSDPRFNNTSLCDLGHKLLGSYAAEHLICRYPRLPLAVLFAAMWAFVGSRTLTMISREWGVEAAAEPGVEVDPGLLQFMRLKPGENIEGEFENGAIPRPNERRGWRRGMSSRIVYDDVFGDHPSSRDKTGSESSEEGTPAPQSVSLSTASASFVRALFGALYLHAGRQPAISFFRMHILPRHLPLHQLFSFTQPTRDLSRLCAREGFESPVARLISETGRRSRTPVFVVGVYSGEDKLGEGSGGSLDEARTKAAAAALRAWYLYSPGDIRVPSDMEDGTAGTWKPVMIDKGEVVV</sequence>
<evidence type="ECO:0000256" key="3">
    <source>
        <dbReference type="ARBA" id="ARBA00022980"/>
    </source>
</evidence>
<feature type="compositionally biased region" description="Basic and acidic residues" evidence="9">
    <location>
        <begin position="224"/>
        <end position="235"/>
    </location>
</feature>
<dbReference type="EMBL" id="JAGHQM010000186">
    <property type="protein sequence ID" value="KAH0564734.1"/>
    <property type="molecule type" value="Genomic_DNA"/>
</dbReference>
<dbReference type="InterPro" id="IPR044444">
    <property type="entry name" value="Ribosomal_mL44_DSRM_metazoa"/>
</dbReference>
<evidence type="ECO:0000256" key="4">
    <source>
        <dbReference type="ARBA" id="ARBA00023128"/>
    </source>
</evidence>
<keyword evidence="5" id="KW-0687">Ribonucleoprotein</keyword>
<keyword evidence="3" id="KW-0689">Ribosomal protein</keyword>
<dbReference type="InterPro" id="IPR000999">
    <property type="entry name" value="RNase_III_dom"/>
</dbReference>
<dbReference type="FunFam" id="3.30.160.20:FF:000043">
    <property type="entry name" value="60S ribosomal protein L3"/>
    <property type="match status" value="1"/>
</dbReference>
<evidence type="ECO:0000313" key="13">
    <source>
        <dbReference type="Proteomes" id="UP000750711"/>
    </source>
</evidence>
<dbReference type="Gene3D" id="1.10.1520.10">
    <property type="entry name" value="Ribonuclease III domain"/>
    <property type="match status" value="1"/>
</dbReference>
<dbReference type="InterPro" id="IPR044443">
    <property type="entry name" value="Ribosomal_mL44_DSRM_fung"/>
</dbReference>
<name>A0A9P8LG06_9PEZI</name>
<evidence type="ECO:0000256" key="7">
    <source>
        <dbReference type="ARBA" id="ARBA00035187"/>
    </source>
</evidence>
<evidence type="ECO:0000313" key="12">
    <source>
        <dbReference type="EMBL" id="KAH0564734.1"/>
    </source>
</evidence>
<dbReference type="SUPFAM" id="SSF54768">
    <property type="entry name" value="dsRNA-binding domain-like"/>
    <property type="match status" value="1"/>
</dbReference>
<dbReference type="PANTHER" id="PTHR11207">
    <property type="entry name" value="RIBONUCLEASE III"/>
    <property type="match status" value="1"/>
</dbReference>
<keyword evidence="13" id="KW-1185">Reference proteome</keyword>
<feature type="region of interest" description="Disordered" evidence="9">
    <location>
        <begin position="222"/>
        <end position="249"/>
    </location>
</feature>
<reference evidence="12" key="1">
    <citation type="submission" date="2021-03" db="EMBL/GenBank/DDBJ databases">
        <title>Comparative genomics and phylogenomic investigation of the class Geoglossomycetes provide insights into ecological specialization and systematics.</title>
        <authorList>
            <person name="Melie T."/>
            <person name="Pirro S."/>
            <person name="Miller A.N."/>
            <person name="Quandt A."/>
        </authorList>
    </citation>
    <scope>NUCLEOTIDE SEQUENCE</scope>
    <source>
        <strain evidence="12">CAQ_001_2017</strain>
    </source>
</reference>
<dbReference type="PROSITE" id="PS50137">
    <property type="entry name" value="DS_RBD"/>
    <property type="match status" value="1"/>
</dbReference>
<dbReference type="Pfam" id="PF22892">
    <property type="entry name" value="DSRM_MRPL44"/>
    <property type="match status" value="1"/>
</dbReference>
<comment type="caution">
    <text evidence="12">The sequence shown here is derived from an EMBL/GenBank/DDBJ whole genome shotgun (WGS) entry which is preliminary data.</text>
</comment>
<dbReference type="InterPro" id="IPR014720">
    <property type="entry name" value="dsRBD_dom"/>
</dbReference>
<evidence type="ECO:0000256" key="1">
    <source>
        <dbReference type="ARBA" id="ARBA00004173"/>
    </source>
</evidence>
<dbReference type="GO" id="GO:0005739">
    <property type="term" value="C:mitochondrion"/>
    <property type="evidence" value="ECO:0007669"/>
    <property type="project" value="TreeGrafter"/>
</dbReference>
<evidence type="ECO:0000259" key="10">
    <source>
        <dbReference type="PROSITE" id="PS50137"/>
    </source>
</evidence>
<feature type="domain" description="DRBM" evidence="10">
    <location>
        <begin position="298"/>
        <end position="368"/>
    </location>
</feature>
<comment type="similarity">
    <text evidence="6">Belongs to the ribonuclease III family. Mitochondrion-specific ribosomal protein mL44 subfamily.</text>
</comment>
<protein>
    <recommendedName>
        <fullName evidence="7">Large ribosomal subunit protein mL44</fullName>
    </recommendedName>
</protein>
<evidence type="ECO:0000256" key="9">
    <source>
        <dbReference type="SAM" id="MobiDB-lite"/>
    </source>
</evidence>
<keyword evidence="2 8" id="KW-0694">RNA-binding</keyword>
<proteinExistence type="inferred from homology"/>
<feature type="domain" description="RNase III" evidence="11">
    <location>
        <begin position="78"/>
        <end position="166"/>
    </location>
</feature>
<keyword evidence="4" id="KW-0496">Mitochondrion</keyword>
<dbReference type="GO" id="GO:0003735">
    <property type="term" value="F:structural constituent of ribosome"/>
    <property type="evidence" value="ECO:0007669"/>
    <property type="project" value="TreeGrafter"/>
</dbReference>
<gene>
    <name evidence="12" type="ORF">GP486_001881</name>
</gene>